<organism evidence="3">
    <name type="scientific">Calcidiscus leptoporus</name>
    <dbReference type="NCBI Taxonomy" id="127549"/>
    <lineage>
        <taxon>Eukaryota</taxon>
        <taxon>Haptista</taxon>
        <taxon>Haptophyta</taxon>
        <taxon>Prymnesiophyceae</taxon>
        <taxon>Coccolithales</taxon>
        <taxon>Calcidiscaceae</taxon>
        <taxon>Calcidiscus</taxon>
    </lineage>
</organism>
<dbReference type="InterPro" id="IPR001623">
    <property type="entry name" value="DnaJ_domain"/>
</dbReference>
<evidence type="ECO:0000256" key="1">
    <source>
        <dbReference type="SAM" id="MobiDB-lite"/>
    </source>
</evidence>
<sequence>MMQAMASVAFMKGRIRGLCSEPLRLLLDLPAGATHDDLRAAYLRAVMHHHPDCTTSTSSKADAAPFLALQAAWERYEKSTRAALSCGGPGTFTKFGVGCSFTDSEEEQLARREVTELASRGHLPRTALPGPTIPTSPD</sequence>
<gene>
    <name evidence="3" type="ORF">CLEP1334_LOCUS2235</name>
</gene>
<name>A0A7S0IP03_9EUKA</name>
<dbReference type="AlphaFoldDB" id="A0A7S0IP03"/>
<dbReference type="Gene3D" id="1.10.287.110">
    <property type="entry name" value="DnaJ domain"/>
    <property type="match status" value="1"/>
</dbReference>
<reference evidence="3" key="1">
    <citation type="submission" date="2021-01" db="EMBL/GenBank/DDBJ databases">
        <authorList>
            <person name="Corre E."/>
            <person name="Pelletier E."/>
            <person name="Niang G."/>
            <person name="Scheremetjew M."/>
            <person name="Finn R."/>
            <person name="Kale V."/>
            <person name="Holt S."/>
            <person name="Cochrane G."/>
            <person name="Meng A."/>
            <person name="Brown T."/>
            <person name="Cohen L."/>
        </authorList>
    </citation>
    <scope>NUCLEOTIDE SEQUENCE</scope>
    <source>
        <strain evidence="3">RCC1130</strain>
    </source>
</reference>
<dbReference type="InterPro" id="IPR036869">
    <property type="entry name" value="J_dom_sf"/>
</dbReference>
<evidence type="ECO:0000313" key="3">
    <source>
        <dbReference type="EMBL" id="CAD8527014.1"/>
    </source>
</evidence>
<feature type="domain" description="J" evidence="2">
    <location>
        <begin position="22"/>
        <end position="96"/>
    </location>
</feature>
<proteinExistence type="predicted"/>
<dbReference type="PROSITE" id="PS50076">
    <property type="entry name" value="DNAJ_2"/>
    <property type="match status" value="1"/>
</dbReference>
<dbReference type="SUPFAM" id="SSF46565">
    <property type="entry name" value="Chaperone J-domain"/>
    <property type="match status" value="1"/>
</dbReference>
<feature type="region of interest" description="Disordered" evidence="1">
    <location>
        <begin position="115"/>
        <end position="138"/>
    </location>
</feature>
<evidence type="ECO:0000259" key="2">
    <source>
        <dbReference type="PROSITE" id="PS50076"/>
    </source>
</evidence>
<dbReference type="SMART" id="SM00271">
    <property type="entry name" value="DnaJ"/>
    <property type="match status" value="1"/>
</dbReference>
<dbReference type="EMBL" id="HBER01004521">
    <property type="protein sequence ID" value="CAD8527014.1"/>
    <property type="molecule type" value="Transcribed_RNA"/>
</dbReference>
<protein>
    <recommendedName>
        <fullName evidence="2">J domain-containing protein</fullName>
    </recommendedName>
</protein>
<accession>A0A7S0IP03</accession>